<dbReference type="InterPro" id="IPR036938">
    <property type="entry name" value="PAP2/HPO_sf"/>
</dbReference>
<feature type="transmembrane region" description="Helical" evidence="1">
    <location>
        <begin position="27"/>
        <end position="44"/>
    </location>
</feature>
<evidence type="ECO:0008006" key="4">
    <source>
        <dbReference type="Google" id="ProtNLM"/>
    </source>
</evidence>
<reference evidence="3" key="1">
    <citation type="journal article" date="2020" name="MBio">
        <title>Horizontal gene transfer to a defensive symbiont with a reduced genome amongst a multipartite beetle microbiome.</title>
        <authorList>
            <person name="Waterworth S.C."/>
            <person name="Florez L.V."/>
            <person name="Rees E.R."/>
            <person name="Hertweck C."/>
            <person name="Kaltenpoth M."/>
            <person name="Kwan J.C."/>
        </authorList>
    </citation>
    <scope>NUCLEOTIDE SEQUENCE [LARGE SCALE GENOMIC DNA]</scope>
</reference>
<dbReference type="Proteomes" id="UP000462435">
    <property type="component" value="Unassembled WGS sequence"/>
</dbReference>
<dbReference type="SUPFAM" id="SSF48317">
    <property type="entry name" value="Acid phosphatase/Vanadium-dependent haloperoxidase"/>
    <property type="match status" value="1"/>
</dbReference>
<keyword evidence="1" id="KW-1133">Transmembrane helix</keyword>
<dbReference type="EMBL" id="WNDX01000146">
    <property type="protein sequence ID" value="KAF1040206.1"/>
    <property type="molecule type" value="Genomic_DNA"/>
</dbReference>
<organism evidence="2 3">
    <name type="scientific">Herbaspirillum frisingense</name>
    <dbReference type="NCBI Taxonomy" id="92645"/>
    <lineage>
        <taxon>Bacteria</taxon>
        <taxon>Pseudomonadati</taxon>
        <taxon>Pseudomonadota</taxon>
        <taxon>Betaproteobacteria</taxon>
        <taxon>Burkholderiales</taxon>
        <taxon>Oxalobacteraceae</taxon>
        <taxon>Herbaspirillum</taxon>
    </lineage>
</organism>
<proteinExistence type="predicted"/>
<evidence type="ECO:0000256" key="1">
    <source>
        <dbReference type="SAM" id="Phobius"/>
    </source>
</evidence>
<protein>
    <recommendedName>
        <fullName evidence="4">Phosphatase PAP2 family protein</fullName>
    </recommendedName>
</protein>
<evidence type="ECO:0000313" key="2">
    <source>
        <dbReference type="EMBL" id="KAF1040206.1"/>
    </source>
</evidence>
<name>A0A7V8FU82_9BURK</name>
<feature type="transmembrane region" description="Helical" evidence="1">
    <location>
        <begin position="56"/>
        <end position="73"/>
    </location>
</feature>
<comment type="caution">
    <text evidence="2">The sequence shown here is derived from an EMBL/GenBank/DDBJ whole genome shotgun (WGS) entry which is preliminary data.</text>
</comment>
<gene>
    <name evidence="2" type="ORF">GAK35_03600</name>
</gene>
<evidence type="ECO:0000313" key="3">
    <source>
        <dbReference type="Proteomes" id="UP000462435"/>
    </source>
</evidence>
<sequence length="102" mass="10831">MIAVALAAALVLSVGLSRFIIKVHSASEVTTGLLLGALAAWWFCRGLEPAARVLRGRLMLAAFAAFMLMGTAGQPAPTHQLLQQIAQSLSGRDQVYVRTTPL</sequence>
<accession>A0A7V8FU82</accession>
<dbReference type="AlphaFoldDB" id="A0A7V8FU82"/>
<keyword evidence="1" id="KW-0812">Transmembrane</keyword>
<keyword evidence="1" id="KW-0472">Membrane</keyword>